<name>A0A0E9VQK9_ANGAN</name>
<accession>A0A0E9VQK9</accession>
<dbReference type="AlphaFoldDB" id="A0A0E9VQK9"/>
<feature type="region of interest" description="Disordered" evidence="1">
    <location>
        <begin position="1"/>
        <end position="36"/>
    </location>
</feature>
<organism evidence="2">
    <name type="scientific">Anguilla anguilla</name>
    <name type="common">European freshwater eel</name>
    <name type="synonym">Muraena anguilla</name>
    <dbReference type="NCBI Taxonomy" id="7936"/>
    <lineage>
        <taxon>Eukaryota</taxon>
        <taxon>Metazoa</taxon>
        <taxon>Chordata</taxon>
        <taxon>Craniata</taxon>
        <taxon>Vertebrata</taxon>
        <taxon>Euteleostomi</taxon>
        <taxon>Actinopterygii</taxon>
        <taxon>Neopterygii</taxon>
        <taxon>Teleostei</taxon>
        <taxon>Anguilliformes</taxon>
        <taxon>Anguillidae</taxon>
        <taxon>Anguilla</taxon>
    </lineage>
</organism>
<proteinExistence type="predicted"/>
<protein>
    <submittedName>
        <fullName evidence="2">Uncharacterized protein</fullName>
    </submittedName>
</protein>
<dbReference type="EMBL" id="GBXM01028261">
    <property type="protein sequence ID" value="JAH80316.1"/>
    <property type="molecule type" value="Transcribed_RNA"/>
</dbReference>
<evidence type="ECO:0000256" key="1">
    <source>
        <dbReference type="SAM" id="MobiDB-lite"/>
    </source>
</evidence>
<sequence length="36" mass="4114">MQQLIGCPHRRGRRQAPPLHSRSERVPRIAIGQSHS</sequence>
<reference evidence="2" key="1">
    <citation type="submission" date="2014-11" db="EMBL/GenBank/DDBJ databases">
        <authorList>
            <person name="Amaro Gonzalez C."/>
        </authorList>
    </citation>
    <scope>NUCLEOTIDE SEQUENCE</scope>
</reference>
<evidence type="ECO:0000313" key="2">
    <source>
        <dbReference type="EMBL" id="JAH80316.1"/>
    </source>
</evidence>
<reference evidence="2" key="2">
    <citation type="journal article" date="2015" name="Fish Shellfish Immunol.">
        <title>Early steps in the European eel (Anguilla anguilla)-Vibrio vulnificus interaction in the gills: Role of the RtxA13 toxin.</title>
        <authorList>
            <person name="Callol A."/>
            <person name="Pajuelo D."/>
            <person name="Ebbesson L."/>
            <person name="Teles M."/>
            <person name="MacKenzie S."/>
            <person name="Amaro C."/>
        </authorList>
    </citation>
    <scope>NUCLEOTIDE SEQUENCE</scope>
</reference>